<evidence type="ECO:0000256" key="3">
    <source>
        <dbReference type="ARBA" id="ARBA00022692"/>
    </source>
</evidence>
<keyword evidence="2" id="KW-1003">Cell membrane</keyword>
<keyword evidence="4 7" id="KW-1133">Transmembrane helix</keyword>
<keyword evidence="6" id="KW-0653">Protein transport</keyword>
<dbReference type="OrthoDB" id="7334280at2"/>
<feature type="transmembrane region" description="Helical" evidence="7">
    <location>
        <begin position="201"/>
        <end position="220"/>
    </location>
</feature>
<gene>
    <name evidence="9" type="ORF">A4A58_12940</name>
</gene>
<keyword evidence="10" id="KW-1185">Reference proteome</keyword>
<keyword evidence="6" id="KW-0813">Transport</keyword>
<proteinExistence type="inferred from homology"/>
<evidence type="ECO:0000313" key="9">
    <source>
        <dbReference type="EMBL" id="KZD21999.1"/>
    </source>
</evidence>
<evidence type="ECO:0000256" key="2">
    <source>
        <dbReference type="ARBA" id="ARBA00022475"/>
    </source>
</evidence>
<feature type="transmembrane region" description="Helical" evidence="7">
    <location>
        <begin position="161"/>
        <end position="180"/>
    </location>
</feature>
<evidence type="ECO:0000256" key="4">
    <source>
        <dbReference type="ARBA" id="ARBA00022989"/>
    </source>
</evidence>
<dbReference type="GO" id="GO:0005886">
    <property type="term" value="C:plasma membrane"/>
    <property type="evidence" value="ECO:0007669"/>
    <property type="project" value="UniProtKB-SubCell"/>
</dbReference>
<evidence type="ECO:0000256" key="5">
    <source>
        <dbReference type="ARBA" id="ARBA00023136"/>
    </source>
</evidence>
<evidence type="ECO:0000259" key="8">
    <source>
        <dbReference type="Pfam" id="PF01618"/>
    </source>
</evidence>
<comment type="subcellular location">
    <subcellularLocation>
        <location evidence="1">Cell membrane</location>
        <topology evidence="1">Multi-pass membrane protein</topology>
    </subcellularLocation>
    <subcellularLocation>
        <location evidence="6">Membrane</location>
        <topology evidence="6">Multi-pass membrane protein</topology>
    </subcellularLocation>
</comment>
<keyword evidence="5 7" id="KW-0472">Membrane</keyword>
<dbReference type="EMBL" id="LVYV01000034">
    <property type="protein sequence ID" value="KZD21999.1"/>
    <property type="molecule type" value="Genomic_DNA"/>
</dbReference>
<dbReference type="Pfam" id="PF01618">
    <property type="entry name" value="MotA_ExbB"/>
    <property type="match status" value="1"/>
</dbReference>
<name>A0A163YA45_9BRAD</name>
<dbReference type="AlphaFoldDB" id="A0A163YA45"/>
<feature type="transmembrane region" description="Helical" evidence="7">
    <location>
        <begin position="47"/>
        <end position="69"/>
    </location>
</feature>
<keyword evidence="3 7" id="KW-0812">Transmembrane</keyword>
<evidence type="ECO:0000256" key="6">
    <source>
        <dbReference type="RuleBase" id="RU004057"/>
    </source>
</evidence>
<sequence>MVSRHHLDPADRAPLLHWLIFTGLCLFAAVLLWHYGLVRQMLAVDRTYISSVIVLLYFGASLHCLWRLIAVSREADAARGAAQLFAQGGQRVVVAGDGVAIDGVGMLPKGLMASHIRDLAVKSALQSGRRLDQTLLLRRLAGNLRGSNGFGGFAGDTLMKLGLIGTIVGFIMMLAPIAGLDTGNQGAIKASMNLMSEGMAVAMYTTLAGLIGSILIRIQYYMLEDATAKLFAFAVGVIDVHAVSLLEREAEHPR</sequence>
<evidence type="ECO:0000256" key="7">
    <source>
        <dbReference type="SAM" id="Phobius"/>
    </source>
</evidence>
<protein>
    <submittedName>
        <fullName evidence="9">Biopolymer transporter ExbB</fullName>
    </submittedName>
</protein>
<dbReference type="Proteomes" id="UP000076574">
    <property type="component" value="Unassembled WGS sequence"/>
</dbReference>
<dbReference type="GO" id="GO:0015031">
    <property type="term" value="P:protein transport"/>
    <property type="evidence" value="ECO:0007669"/>
    <property type="project" value="UniProtKB-KW"/>
</dbReference>
<dbReference type="STRING" id="943830.A4A58_12940"/>
<organism evidence="9 10">
    <name type="scientific">Tardiphaga robiniae</name>
    <dbReference type="NCBI Taxonomy" id="943830"/>
    <lineage>
        <taxon>Bacteria</taxon>
        <taxon>Pseudomonadati</taxon>
        <taxon>Pseudomonadota</taxon>
        <taxon>Alphaproteobacteria</taxon>
        <taxon>Hyphomicrobiales</taxon>
        <taxon>Nitrobacteraceae</taxon>
        <taxon>Tardiphaga</taxon>
    </lineage>
</organism>
<comment type="similarity">
    <text evidence="6">Belongs to the exbB/tolQ family.</text>
</comment>
<feature type="domain" description="MotA/TolQ/ExbB proton channel" evidence="8">
    <location>
        <begin position="155"/>
        <end position="227"/>
    </location>
</feature>
<evidence type="ECO:0000313" key="10">
    <source>
        <dbReference type="Proteomes" id="UP000076574"/>
    </source>
</evidence>
<evidence type="ECO:0000256" key="1">
    <source>
        <dbReference type="ARBA" id="ARBA00004651"/>
    </source>
</evidence>
<comment type="caution">
    <text evidence="9">The sequence shown here is derived from an EMBL/GenBank/DDBJ whole genome shotgun (WGS) entry which is preliminary data.</text>
</comment>
<feature type="transmembrane region" description="Helical" evidence="7">
    <location>
        <begin position="15"/>
        <end position="35"/>
    </location>
</feature>
<accession>A0A163YA45</accession>
<dbReference type="InterPro" id="IPR002898">
    <property type="entry name" value="MotA_ExbB_proton_chnl"/>
</dbReference>
<reference evidence="9 10" key="1">
    <citation type="submission" date="2016-03" db="EMBL/GenBank/DDBJ databases">
        <title>Microsymbionts genomes from the relict species Vavilovia formosa (Stev.) Fed.</title>
        <authorList>
            <person name="Kopat V."/>
            <person name="Chirak E."/>
            <person name="Kimeklis A."/>
            <person name="Andronov E."/>
        </authorList>
    </citation>
    <scope>NUCLEOTIDE SEQUENCE [LARGE SCALE GENOMIC DNA]</scope>
    <source>
        <strain evidence="9 10">Vaf07</strain>
    </source>
</reference>